<sequence>MSVSRSVKRAFTLVELLVVIAIIGVLVALLLPAVQAAREAARRQQCQSNLRQQCLGLLNYESAKGSFPMAFEFATGANPAVLTPAQIGANWAVRALPYCEQQTVYNSIDQTVTVAGTWKGKAPPQMAHANNAAARTANIDSMRCPSDSYNQIQMEMSGGTIKWARGNYAANAGNGPLLSGRADGIFGADSGGWLDPKRRGVIGPNVAVRLKEIVDGTSNSMLLGEVRAGVTAVDQRGTWALGQAGSSVLFWFGTSGDANGPNICLASSDDVAGPLATDLPLLTQECMPDYTGDHWADQATTRSAHTGGVNIGMADGSAHFISDSIDVGAATLLNPWPDTVPMTVWDKLIASADEQATGQMPF</sequence>
<dbReference type="InterPro" id="IPR045584">
    <property type="entry name" value="Pilin-like"/>
</dbReference>
<dbReference type="InterPro" id="IPR012902">
    <property type="entry name" value="N_methyl_site"/>
</dbReference>
<dbReference type="Gene3D" id="3.30.700.10">
    <property type="entry name" value="Glycoprotein, Type 4 Pilin"/>
    <property type="match status" value="1"/>
</dbReference>
<dbReference type="Proteomes" id="UP000326837">
    <property type="component" value="Chromosome"/>
</dbReference>
<dbReference type="PANTHER" id="PTHR30093">
    <property type="entry name" value="GENERAL SECRETION PATHWAY PROTEIN G"/>
    <property type="match status" value="1"/>
</dbReference>
<dbReference type="NCBIfam" id="TIGR04294">
    <property type="entry name" value="pre_pil_HX9DG"/>
    <property type="match status" value="1"/>
</dbReference>
<dbReference type="RefSeq" id="WP_152101825.1">
    <property type="nucleotide sequence ID" value="NZ_AP021861.1"/>
</dbReference>
<evidence type="ECO:0000259" key="1">
    <source>
        <dbReference type="Pfam" id="PF07596"/>
    </source>
</evidence>
<keyword evidence="3" id="KW-1185">Reference proteome</keyword>
<name>A0A5K7X968_9BACT</name>
<dbReference type="PANTHER" id="PTHR30093:SF2">
    <property type="entry name" value="TYPE II SECRETION SYSTEM PROTEIN H"/>
    <property type="match status" value="1"/>
</dbReference>
<dbReference type="Pfam" id="PF07963">
    <property type="entry name" value="N_methyl"/>
    <property type="match status" value="1"/>
</dbReference>
<dbReference type="SUPFAM" id="SSF54523">
    <property type="entry name" value="Pili subunits"/>
    <property type="match status" value="1"/>
</dbReference>
<evidence type="ECO:0000313" key="3">
    <source>
        <dbReference type="Proteomes" id="UP000326837"/>
    </source>
</evidence>
<dbReference type="AlphaFoldDB" id="A0A5K7X968"/>
<evidence type="ECO:0000313" key="2">
    <source>
        <dbReference type="EMBL" id="BBO32422.1"/>
    </source>
</evidence>
<gene>
    <name evidence="2" type="ORF">PLANPX_2034</name>
</gene>
<accession>A0A5K7X968</accession>
<dbReference type="InterPro" id="IPR011453">
    <property type="entry name" value="DUF1559"/>
</dbReference>
<feature type="domain" description="DUF1559" evidence="1">
    <location>
        <begin position="35"/>
        <end position="327"/>
    </location>
</feature>
<dbReference type="Pfam" id="PF07596">
    <property type="entry name" value="SBP_bac_10"/>
    <property type="match status" value="1"/>
</dbReference>
<protein>
    <recommendedName>
        <fullName evidence="1">DUF1559 domain-containing protein</fullName>
    </recommendedName>
</protein>
<dbReference type="NCBIfam" id="TIGR02532">
    <property type="entry name" value="IV_pilin_GFxxxE"/>
    <property type="match status" value="1"/>
</dbReference>
<reference evidence="3" key="1">
    <citation type="submission" date="2019-10" db="EMBL/GenBank/DDBJ databases">
        <title>Lacipirellula parvula gen. nov., sp. nov., representing a lineage of planctomycetes widespread in freshwater anoxic habitats, and description of the family Lacipirellulaceae.</title>
        <authorList>
            <person name="Dedysh S.N."/>
            <person name="Kulichevskaya I.S."/>
            <person name="Beletsky A.V."/>
            <person name="Rakitin A.L."/>
            <person name="Mardanov A.V."/>
            <person name="Ivanova A.A."/>
            <person name="Saltykova V.X."/>
            <person name="Rijpstra W.I.C."/>
            <person name="Sinninghe Damste J.S."/>
            <person name="Ravin N.V."/>
        </authorList>
    </citation>
    <scope>NUCLEOTIDE SEQUENCE [LARGE SCALE GENOMIC DNA]</scope>
    <source>
        <strain evidence="3">PX69</strain>
    </source>
</reference>
<organism evidence="2 3">
    <name type="scientific">Lacipirellula parvula</name>
    <dbReference type="NCBI Taxonomy" id="2650471"/>
    <lineage>
        <taxon>Bacteria</taxon>
        <taxon>Pseudomonadati</taxon>
        <taxon>Planctomycetota</taxon>
        <taxon>Planctomycetia</taxon>
        <taxon>Pirellulales</taxon>
        <taxon>Lacipirellulaceae</taxon>
        <taxon>Lacipirellula</taxon>
    </lineage>
</organism>
<dbReference type="KEGG" id="lpav:PLANPX_2034"/>
<proteinExistence type="predicted"/>
<dbReference type="EMBL" id="AP021861">
    <property type="protein sequence ID" value="BBO32422.1"/>
    <property type="molecule type" value="Genomic_DNA"/>
</dbReference>
<dbReference type="InterPro" id="IPR027558">
    <property type="entry name" value="Pre_pil_HX9DG_C"/>
</dbReference>